<protein>
    <recommendedName>
        <fullName evidence="8">P-type Zn(2+) transporter</fullName>
        <ecNumber evidence="8">7.2.2.12</ecNumber>
    </recommendedName>
</protein>
<sequence length="843" mass="88299">MTEHIRLDLPVLLPEIPDEADRCVERLLAELRERDGVSEAHVVGATISEPTKLCIHYDRDKVSLARIRKAARAAGATLTARFGHLVWQVDGIEQQRRARTVTEVLSRLEGVFEAQATASGALRVEFDRSIIDEPRIEAALGPLGVRRRDSKDAESESAPSAPALPGHPARDEHQGHDHGEEGSHAHGGIFGANTELFFALLSGGCLALGFALSWIEAAPPLVSTGLYLAAYFFGGFFTLREAIDSLKLRRFEIDTLMLVAAAGAAALGEFAEGALLLFLFSLGHALEHYAMGRAKRAIEALAELAPQTAVVRRGDKSEEVPVEALSVGDIVIVKPNERLPADGFVIEGTSSVNQAPVTGESVPVDKQPVSDAAAAASAPDSVAAASRAFAGTINGSGALAVQVTRVAADSTLAKVVKLVSEAETQKSPTQRFTDRFERIFVPSVLALVVVLLFAGVVIDEPFRDTFYRAMAVLVAASPCALAIATPSAVLSGVARAARGGVLVKGGGPLENLGALTAIAFDKTGTLTEGRPRVTDVVPASGATDEELLRTAVAVEALSDHPLAGAIVRDGTERLQAPPPPASDLRAITGRGVEAVVEGEVVHIGRDELFSEAGGTPLPQEMQSSADTLRGQGRTIMIVRRGTRYLGVIGLMDTPRSAARAATARLRELGITRMIMLSGDATPVARAVAASVCIEEAWGDLMPEDKVDAIKKLLEAEGKVAMVGDGVNDAPAIATATVGIAMGAAGSDVALETADVALMADDLAKLPFAVGLSRQTRRIIRQNVFVSMGVVAVLLPATILGLGIGPAVVAHEGSTLLVVFNALRLLAFREVPFAQDSAAESSAA</sequence>
<evidence type="ECO:0000256" key="4">
    <source>
        <dbReference type="ARBA" id="ARBA00022723"/>
    </source>
</evidence>
<evidence type="ECO:0000313" key="14">
    <source>
        <dbReference type="Proteomes" id="UP001595378"/>
    </source>
</evidence>
<dbReference type="NCBIfam" id="TIGR01494">
    <property type="entry name" value="ATPase_P-type"/>
    <property type="match status" value="1"/>
</dbReference>
<dbReference type="SUPFAM" id="SSF56784">
    <property type="entry name" value="HAD-like"/>
    <property type="match status" value="1"/>
</dbReference>
<dbReference type="SUPFAM" id="SSF81653">
    <property type="entry name" value="Calcium ATPase, transduction domain A"/>
    <property type="match status" value="1"/>
</dbReference>
<evidence type="ECO:0000256" key="3">
    <source>
        <dbReference type="ARBA" id="ARBA00022692"/>
    </source>
</evidence>
<dbReference type="InterPro" id="IPR023298">
    <property type="entry name" value="ATPase_P-typ_TM_dom_sf"/>
</dbReference>
<dbReference type="Gene3D" id="2.70.150.10">
    <property type="entry name" value="Calcium-transporting ATPase, cytoplasmic transduction domain A"/>
    <property type="match status" value="1"/>
</dbReference>
<evidence type="ECO:0000313" key="13">
    <source>
        <dbReference type="EMBL" id="MFC3101218.1"/>
    </source>
</evidence>
<dbReference type="PANTHER" id="PTHR48085">
    <property type="entry name" value="CADMIUM/ZINC-TRANSPORTING ATPASE HMA2-RELATED"/>
    <property type="match status" value="1"/>
</dbReference>
<comment type="caution">
    <text evidence="13">The sequence shown here is derived from an EMBL/GenBank/DDBJ whole genome shotgun (WGS) entry which is preliminary data.</text>
</comment>
<evidence type="ECO:0000256" key="5">
    <source>
        <dbReference type="ARBA" id="ARBA00022967"/>
    </source>
</evidence>
<keyword evidence="4 10" id="KW-0479">Metal-binding</keyword>
<dbReference type="SFLD" id="SFLDS00003">
    <property type="entry name" value="Haloacid_Dehalogenase"/>
    <property type="match status" value="1"/>
</dbReference>
<dbReference type="Pfam" id="PF00122">
    <property type="entry name" value="E1-E2_ATPase"/>
    <property type="match status" value="1"/>
</dbReference>
<keyword evidence="3 10" id="KW-0812">Transmembrane</keyword>
<dbReference type="InterPro" id="IPR008250">
    <property type="entry name" value="ATPase_P-typ_transduc_dom_A_sf"/>
</dbReference>
<evidence type="ECO:0000256" key="9">
    <source>
        <dbReference type="ARBA" id="ARBA00047308"/>
    </source>
</evidence>
<evidence type="ECO:0000256" key="2">
    <source>
        <dbReference type="ARBA" id="ARBA00006024"/>
    </source>
</evidence>
<feature type="domain" description="P-type ATPase A" evidence="12">
    <location>
        <begin position="303"/>
        <end position="419"/>
    </location>
</feature>
<dbReference type="EC" id="7.2.2.12" evidence="8"/>
<dbReference type="RefSeq" id="WP_336919428.1">
    <property type="nucleotide sequence ID" value="NZ_JBANRN010000010.1"/>
</dbReference>
<feature type="transmembrane region" description="Helical" evidence="10">
    <location>
        <begin position="439"/>
        <end position="458"/>
    </location>
</feature>
<dbReference type="Gene3D" id="3.40.1110.10">
    <property type="entry name" value="Calcium-transporting ATPase, cytoplasmic domain N"/>
    <property type="match status" value="1"/>
</dbReference>
<keyword evidence="5" id="KW-1278">Translocase</keyword>
<dbReference type="Gene3D" id="3.30.70.100">
    <property type="match status" value="2"/>
</dbReference>
<reference evidence="14" key="1">
    <citation type="journal article" date="2019" name="Int. J. Syst. Evol. Microbiol.">
        <title>The Global Catalogue of Microorganisms (GCM) 10K type strain sequencing project: providing services to taxonomists for standard genome sequencing and annotation.</title>
        <authorList>
            <consortium name="The Broad Institute Genomics Platform"/>
            <consortium name="The Broad Institute Genome Sequencing Center for Infectious Disease"/>
            <person name="Wu L."/>
            <person name="Ma J."/>
        </authorList>
    </citation>
    <scope>NUCLEOTIDE SEQUENCE [LARGE SCALE GENOMIC DNA]</scope>
    <source>
        <strain evidence="14">KCTC 52606</strain>
    </source>
</reference>
<feature type="compositionally biased region" description="Basic and acidic residues" evidence="11">
    <location>
        <begin position="168"/>
        <end position="184"/>
    </location>
</feature>
<feature type="region of interest" description="Disordered" evidence="11">
    <location>
        <begin position="146"/>
        <end position="185"/>
    </location>
</feature>
<evidence type="ECO:0000256" key="10">
    <source>
        <dbReference type="RuleBase" id="RU362081"/>
    </source>
</evidence>
<dbReference type="SFLD" id="SFLDF00027">
    <property type="entry name" value="p-type_atpase"/>
    <property type="match status" value="1"/>
</dbReference>
<dbReference type="InterPro" id="IPR023299">
    <property type="entry name" value="ATPase_P-typ_cyto_dom_N"/>
</dbReference>
<feature type="transmembrane region" description="Helical" evidence="10">
    <location>
        <begin position="196"/>
        <end position="215"/>
    </location>
</feature>
<dbReference type="SFLD" id="SFLDG00002">
    <property type="entry name" value="C1.7:_P-type_atpase_like"/>
    <property type="match status" value="1"/>
</dbReference>
<evidence type="ECO:0000256" key="11">
    <source>
        <dbReference type="SAM" id="MobiDB-lite"/>
    </source>
</evidence>
<keyword evidence="7 10" id="KW-0472">Membrane</keyword>
<feature type="transmembrane region" description="Helical" evidence="10">
    <location>
        <begin position="221"/>
        <end position="239"/>
    </location>
</feature>
<dbReference type="PRINTS" id="PR00119">
    <property type="entry name" value="CATATPASE"/>
</dbReference>
<organism evidence="13 14">
    <name type="scientific">Alteraurantiacibacter lauratis</name>
    <dbReference type="NCBI Taxonomy" id="2054627"/>
    <lineage>
        <taxon>Bacteria</taxon>
        <taxon>Pseudomonadati</taxon>
        <taxon>Pseudomonadota</taxon>
        <taxon>Alphaproteobacteria</taxon>
        <taxon>Sphingomonadales</taxon>
        <taxon>Erythrobacteraceae</taxon>
        <taxon>Alteraurantiacibacter</taxon>
    </lineage>
</organism>
<evidence type="ECO:0000256" key="1">
    <source>
        <dbReference type="ARBA" id="ARBA00004370"/>
    </source>
</evidence>
<dbReference type="Gene3D" id="3.40.50.1000">
    <property type="entry name" value="HAD superfamily/HAD-like"/>
    <property type="match status" value="1"/>
</dbReference>
<dbReference type="EMBL" id="JBHRSU010000031">
    <property type="protein sequence ID" value="MFC3101218.1"/>
    <property type="molecule type" value="Genomic_DNA"/>
</dbReference>
<dbReference type="InterPro" id="IPR027256">
    <property type="entry name" value="P-typ_ATPase_IB"/>
</dbReference>
<dbReference type="InterPro" id="IPR001757">
    <property type="entry name" value="P_typ_ATPase"/>
</dbReference>
<evidence type="ECO:0000256" key="7">
    <source>
        <dbReference type="ARBA" id="ARBA00023136"/>
    </source>
</evidence>
<dbReference type="InterPro" id="IPR023214">
    <property type="entry name" value="HAD_sf"/>
</dbReference>
<evidence type="ECO:0000256" key="6">
    <source>
        <dbReference type="ARBA" id="ARBA00022989"/>
    </source>
</evidence>
<dbReference type="NCBIfam" id="TIGR01525">
    <property type="entry name" value="ATPase-IB_hvy"/>
    <property type="match status" value="1"/>
</dbReference>
<dbReference type="Proteomes" id="UP001595378">
    <property type="component" value="Unassembled WGS sequence"/>
</dbReference>
<dbReference type="InterPro" id="IPR044492">
    <property type="entry name" value="P_typ_ATPase_HD_dom"/>
</dbReference>
<feature type="transmembrane region" description="Helical" evidence="10">
    <location>
        <begin position="783"/>
        <end position="808"/>
    </location>
</feature>
<keyword evidence="10" id="KW-0067">ATP-binding</keyword>
<dbReference type="InterPro" id="IPR051014">
    <property type="entry name" value="Cation_Transport_ATPase_IB"/>
</dbReference>
<evidence type="ECO:0000259" key="12">
    <source>
        <dbReference type="Pfam" id="PF00122"/>
    </source>
</evidence>
<accession>A0ABV7EH56</accession>
<keyword evidence="10" id="KW-1003">Cell membrane</keyword>
<dbReference type="CDD" id="cd07551">
    <property type="entry name" value="P-type_ATPase_HM_ZosA_PfeT-like"/>
    <property type="match status" value="1"/>
</dbReference>
<comment type="catalytic activity">
    <reaction evidence="9">
        <text>Zn(2+)(in) + ATP + H2O = Zn(2+)(out) + ADP + phosphate + H(+)</text>
        <dbReference type="Rhea" id="RHEA:20621"/>
        <dbReference type="ChEBI" id="CHEBI:15377"/>
        <dbReference type="ChEBI" id="CHEBI:15378"/>
        <dbReference type="ChEBI" id="CHEBI:29105"/>
        <dbReference type="ChEBI" id="CHEBI:30616"/>
        <dbReference type="ChEBI" id="CHEBI:43474"/>
        <dbReference type="ChEBI" id="CHEBI:456216"/>
        <dbReference type="EC" id="7.2.2.12"/>
    </reaction>
</comment>
<keyword evidence="10" id="KW-0547">Nucleotide-binding</keyword>
<dbReference type="InterPro" id="IPR059000">
    <property type="entry name" value="ATPase_P-type_domA"/>
</dbReference>
<dbReference type="InterPro" id="IPR018303">
    <property type="entry name" value="ATPase_P-typ_P_site"/>
</dbReference>
<dbReference type="InterPro" id="IPR036412">
    <property type="entry name" value="HAD-like_sf"/>
</dbReference>
<dbReference type="PANTHER" id="PTHR48085:SF5">
    <property type="entry name" value="CADMIUM_ZINC-TRANSPORTING ATPASE HMA4-RELATED"/>
    <property type="match status" value="1"/>
</dbReference>
<gene>
    <name evidence="13" type="ORF">ACFODK_09975</name>
</gene>
<comment type="similarity">
    <text evidence="2 10">Belongs to the cation transport ATPase (P-type) (TC 3.A.3) family. Type IB subfamily.</text>
</comment>
<keyword evidence="14" id="KW-1185">Reference proteome</keyword>
<comment type="subcellular location">
    <subcellularLocation>
        <location evidence="10">Cell membrane</location>
    </subcellularLocation>
    <subcellularLocation>
        <location evidence="1">Membrane</location>
    </subcellularLocation>
</comment>
<proteinExistence type="inferred from homology"/>
<dbReference type="PROSITE" id="PS00154">
    <property type="entry name" value="ATPASE_E1_E2"/>
    <property type="match status" value="1"/>
</dbReference>
<dbReference type="Pfam" id="PF00702">
    <property type="entry name" value="Hydrolase"/>
    <property type="match status" value="1"/>
</dbReference>
<name>A0ABV7EH56_9SPHN</name>
<evidence type="ECO:0000256" key="8">
    <source>
        <dbReference type="ARBA" id="ARBA00039097"/>
    </source>
</evidence>
<dbReference type="SUPFAM" id="SSF81665">
    <property type="entry name" value="Calcium ATPase, transmembrane domain M"/>
    <property type="match status" value="1"/>
</dbReference>
<feature type="transmembrane region" description="Helical" evidence="10">
    <location>
        <begin position="470"/>
        <end position="494"/>
    </location>
</feature>
<keyword evidence="6 10" id="KW-1133">Transmembrane helix</keyword>